<dbReference type="EMBL" id="SHBP01000002">
    <property type="protein sequence ID" value="RZO21002.1"/>
    <property type="molecule type" value="Genomic_DNA"/>
</dbReference>
<dbReference type="Gene3D" id="3.40.50.10540">
    <property type="entry name" value="Crotonobetainyl-coa:carnitine coa-transferase, domain 1"/>
    <property type="match status" value="1"/>
</dbReference>
<reference evidence="2 3" key="1">
    <citation type="submission" date="2019-02" db="EMBL/GenBank/DDBJ databases">
        <title>Prokaryotic population dynamics and viral predation in marine succession experiment using metagenomics: the confinement effect.</title>
        <authorList>
            <person name="Haro-Moreno J.M."/>
            <person name="Rodriguez-Valera F."/>
            <person name="Lopez-Perez M."/>
        </authorList>
    </citation>
    <scope>NUCLEOTIDE SEQUENCE [LARGE SCALE GENOMIC DNA]</scope>
    <source>
        <strain evidence="2">MED-G170</strain>
    </source>
</reference>
<dbReference type="SUPFAM" id="SSF89796">
    <property type="entry name" value="CoA-transferase family III (CaiB/BaiF)"/>
    <property type="match status" value="1"/>
</dbReference>
<accession>A0A520MIE3</accession>
<gene>
    <name evidence="2" type="ORF">EVB03_01870</name>
</gene>
<protein>
    <submittedName>
        <fullName evidence="2">CoA transferase</fullName>
    </submittedName>
</protein>
<dbReference type="PANTHER" id="PTHR48207:SF4">
    <property type="entry name" value="BLL6097 PROTEIN"/>
    <property type="match status" value="1"/>
</dbReference>
<sequence>MTHSKVPTAEQPLAGVKILELSTMVTCSLASMTLAAQGAEVIKIEPPLGGDVMRHLGHQKNGISALFHNCNRGKRSLAIDLKSSAGVEAVNQLAMESDLLMHNYRPGVMDRMGLGSTSLREINDRLTYIAVTGFGNKGPMSGDPAYDHVIQAMTGITDLQGDGESNFSFVRTLLCDKITAYTVCQAATAALLARATTGEGQHIDISMLHACLAFVWPDGMMHHTLHDDDVIAMSPVSDYYQTLDLKDGSIAVAALQDKHWEALLPLIGYPELVDNPMFKTMGARLSNMSEVLKVLKSPRQDVGVAKALEILRAADVPCGPCAHQSDIAHNPQVNAIGALETYVAKHLGSLTAPTPPVQFAGNLTTQALPSPTLGEQSRDILREIGWSESRIDELVSQKIVHIS</sequence>
<evidence type="ECO:0000313" key="2">
    <source>
        <dbReference type="EMBL" id="RZO21002.1"/>
    </source>
</evidence>
<dbReference type="InterPro" id="IPR050483">
    <property type="entry name" value="CoA-transferase_III_domain"/>
</dbReference>
<dbReference type="PANTHER" id="PTHR48207">
    <property type="entry name" value="SUCCINATE--HYDROXYMETHYLGLUTARATE COA-TRANSFERASE"/>
    <property type="match status" value="1"/>
</dbReference>
<evidence type="ECO:0000256" key="1">
    <source>
        <dbReference type="ARBA" id="ARBA00022679"/>
    </source>
</evidence>
<dbReference type="Gene3D" id="3.30.1540.10">
    <property type="entry name" value="formyl-coa transferase, domain 3"/>
    <property type="match status" value="1"/>
</dbReference>
<dbReference type="Pfam" id="PF02515">
    <property type="entry name" value="CoA_transf_3"/>
    <property type="match status" value="1"/>
</dbReference>
<name>A0A520MIE3_9GAMM</name>
<organism evidence="2 3">
    <name type="scientific">SAR92 clade bacterium</name>
    <dbReference type="NCBI Taxonomy" id="2315479"/>
    <lineage>
        <taxon>Bacteria</taxon>
        <taxon>Pseudomonadati</taxon>
        <taxon>Pseudomonadota</taxon>
        <taxon>Gammaproteobacteria</taxon>
        <taxon>Cellvibrionales</taxon>
        <taxon>Porticoccaceae</taxon>
        <taxon>SAR92 clade</taxon>
    </lineage>
</organism>
<dbReference type="InterPro" id="IPR044855">
    <property type="entry name" value="CoA-Trfase_III_dom3_sf"/>
</dbReference>
<evidence type="ECO:0000313" key="3">
    <source>
        <dbReference type="Proteomes" id="UP000315889"/>
    </source>
</evidence>
<dbReference type="InterPro" id="IPR023606">
    <property type="entry name" value="CoA-Trfase_III_dom_1_sf"/>
</dbReference>
<dbReference type="InterPro" id="IPR003673">
    <property type="entry name" value="CoA-Trfase_fam_III"/>
</dbReference>
<dbReference type="Proteomes" id="UP000315889">
    <property type="component" value="Unassembled WGS sequence"/>
</dbReference>
<dbReference type="AlphaFoldDB" id="A0A520MIE3"/>
<proteinExistence type="predicted"/>
<dbReference type="GO" id="GO:0008410">
    <property type="term" value="F:CoA-transferase activity"/>
    <property type="evidence" value="ECO:0007669"/>
    <property type="project" value="TreeGrafter"/>
</dbReference>
<keyword evidence="1 2" id="KW-0808">Transferase</keyword>
<comment type="caution">
    <text evidence="2">The sequence shown here is derived from an EMBL/GenBank/DDBJ whole genome shotgun (WGS) entry which is preliminary data.</text>
</comment>